<dbReference type="RefSeq" id="WP_349084010.1">
    <property type="nucleotide sequence ID" value="NZ_JBBNFW010000177.1"/>
</dbReference>
<dbReference type="Proteomes" id="UP001470752">
    <property type="component" value="Unassembled WGS sequence"/>
</dbReference>
<keyword evidence="6" id="KW-1185">Reference proteome</keyword>
<comment type="catalytic activity">
    <reaction evidence="1 3">
        <text>a uridine in RNA = a pseudouridine in RNA</text>
        <dbReference type="Rhea" id="RHEA:48348"/>
        <dbReference type="Rhea" id="RHEA-COMP:12068"/>
        <dbReference type="Rhea" id="RHEA-COMP:12069"/>
        <dbReference type="ChEBI" id="CHEBI:65314"/>
        <dbReference type="ChEBI" id="CHEBI:65315"/>
    </reaction>
</comment>
<dbReference type="InterPro" id="IPR006225">
    <property type="entry name" value="PsdUridine_synth_RluC/D"/>
</dbReference>
<evidence type="ECO:0000313" key="5">
    <source>
        <dbReference type="EMBL" id="MEQ2413705.1"/>
    </source>
</evidence>
<gene>
    <name evidence="5" type="ORF">AAAX94_11845</name>
</gene>
<accession>A0ABV1CMU7</accession>
<comment type="similarity">
    <text evidence="2 3">Belongs to the pseudouridine synthase RluA family.</text>
</comment>
<name>A0ABV1CMU7_9FIRM</name>
<dbReference type="PANTHER" id="PTHR21600:SF44">
    <property type="entry name" value="RIBOSOMAL LARGE SUBUNIT PSEUDOURIDINE SYNTHASE D"/>
    <property type="match status" value="1"/>
</dbReference>
<proteinExistence type="inferred from homology"/>
<comment type="caution">
    <text evidence="5">The sequence shown here is derived from an EMBL/GenBank/DDBJ whole genome shotgun (WGS) entry which is preliminary data.</text>
</comment>
<sequence>MERYLELTVNREGKVGEILRRQAGLTKKQISQIKFRPGGIQKNGIQCRVTENAVCGDVIRICLETRGTDSAQLKTPKFLQIQAEETKKRNDTSDGYADFGVECRGKNESISDLRSDSKKECSEGKNAVLNFKCGFPDLEILYEDQDVLAVNKPVGMVTHPSGIHYQDSLSNQIAEYFRSKGEETRIRSIGRLDKETSGILLFARNQISAARLQKQREEGKLQKTYLAVVEGTFEEEISQSSSQEMSVSMKKEKWEKISIPLAPDPENPLKMVLSPAGTIHGSKKAVTYYQVLKSYANASLVQLHLETGRTHQIRVHMAGTGHPLLGDTLYNESQTGKASVPGNPFTRAALHAWKLKFYHPFTGNKILLEAPFPLDFENFLEKK</sequence>
<keyword evidence="3 5" id="KW-0413">Isomerase</keyword>
<organism evidence="5 6">
    <name type="scientific">Blautia acetigignens</name>
    <dbReference type="NCBI Taxonomy" id="2981783"/>
    <lineage>
        <taxon>Bacteria</taxon>
        <taxon>Bacillati</taxon>
        <taxon>Bacillota</taxon>
        <taxon>Clostridia</taxon>
        <taxon>Lachnospirales</taxon>
        <taxon>Lachnospiraceae</taxon>
        <taxon>Blautia</taxon>
    </lineage>
</organism>
<evidence type="ECO:0000256" key="3">
    <source>
        <dbReference type="RuleBase" id="RU362028"/>
    </source>
</evidence>
<dbReference type="EC" id="5.4.99.-" evidence="3"/>
<dbReference type="NCBIfam" id="TIGR00005">
    <property type="entry name" value="rluA_subfam"/>
    <property type="match status" value="1"/>
</dbReference>
<protein>
    <recommendedName>
        <fullName evidence="3">Pseudouridine synthase</fullName>
        <ecNumber evidence="3">5.4.99.-</ecNumber>
    </recommendedName>
</protein>
<evidence type="ECO:0000256" key="1">
    <source>
        <dbReference type="ARBA" id="ARBA00000073"/>
    </source>
</evidence>
<comment type="function">
    <text evidence="3">Responsible for synthesis of pseudouridine from uracil.</text>
</comment>
<reference evidence="5 6" key="1">
    <citation type="submission" date="2024-04" db="EMBL/GenBank/DDBJ databases">
        <title>Human intestinal bacterial collection.</title>
        <authorList>
            <person name="Pauvert C."/>
            <person name="Hitch T.C.A."/>
            <person name="Clavel T."/>
        </authorList>
    </citation>
    <scope>NUCLEOTIDE SEQUENCE [LARGE SCALE GENOMIC DNA]</scope>
    <source>
        <strain evidence="5 6">CLA-AA-H161</strain>
    </source>
</reference>
<evidence type="ECO:0000259" key="4">
    <source>
        <dbReference type="Pfam" id="PF00849"/>
    </source>
</evidence>
<dbReference type="GO" id="GO:0016853">
    <property type="term" value="F:isomerase activity"/>
    <property type="evidence" value="ECO:0007669"/>
    <property type="project" value="UniProtKB-KW"/>
</dbReference>
<dbReference type="Pfam" id="PF00849">
    <property type="entry name" value="PseudoU_synth_2"/>
    <property type="match status" value="1"/>
</dbReference>
<evidence type="ECO:0000313" key="6">
    <source>
        <dbReference type="Proteomes" id="UP001470752"/>
    </source>
</evidence>
<dbReference type="CDD" id="cd02869">
    <property type="entry name" value="PseudoU_synth_RluA_like"/>
    <property type="match status" value="1"/>
</dbReference>
<dbReference type="InterPro" id="IPR020103">
    <property type="entry name" value="PsdUridine_synth_cat_dom_sf"/>
</dbReference>
<evidence type="ECO:0000256" key="2">
    <source>
        <dbReference type="ARBA" id="ARBA00010876"/>
    </source>
</evidence>
<dbReference type="InterPro" id="IPR050188">
    <property type="entry name" value="RluA_PseudoU_synthase"/>
</dbReference>
<dbReference type="EMBL" id="JBBNFW010000177">
    <property type="protein sequence ID" value="MEQ2413705.1"/>
    <property type="molecule type" value="Genomic_DNA"/>
</dbReference>
<dbReference type="PANTHER" id="PTHR21600">
    <property type="entry name" value="MITOCHONDRIAL RNA PSEUDOURIDINE SYNTHASE"/>
    <property type="match status" value="1"/>
</dbReference>
<dbReference type="Gene3D" id="3.30.2350.10">
    <property type="entry name" value="Pseudouridine synthase"/>
    <property type="match status" value="1"/>
</dbReference>
<dbReference type="InterPro" id="IPR006145">
    <property type="entry name" value="PsdUridine_synth_RsuA/RluA"/>
</dbReference>
<dbReference type="SUPFAM" id="SSF55120">
    <property type="entry name" value="Pseudouridine synthase"/>
    <property type="match status" value="1"/>
</dbReference>
<feature type="domain" description="Pseudouridine synthase RsuA/RluA-like" evidence="4">
    <location>
        <begin position="146"/>
        <end position="318"/>
    </location>
</feature>